<dbReference type="EMBL" id="CAADFU010000058">
    <property type="protein sequence ID" value="VFK45674.1"/>
    <property type="molecule type" value="Genomic_DNA"/>
</dbReference>
<dbReference type="AlphaFoldDB" id="A0A450YVW6"/>
<evidence type="ECO:0000313" key="1">
    <source>
        <dbReference type="EMBL" id="VFK40599.1"/>
    </source>
</evidence>
<accession>A0A450YVW6</accession>
<protein>
    <submittedName>
        <fullName evidence="2">Uncharacterized protein</fullName>
    </submittedName>
</protein>
<proteinExistence type="predicted"/>
<evidence type="ECO:0000313" key="3">
    <source>
        <dbReference type="EMBL" id="VFK79066.1"/>
    </source>
</evidence>
<organism evidence="2">
    <name type="scientific">Candidatus Kentrum sp. SD</name>
    <dbReference type="NCBI Taxonomy" id="2126332"/>
    <lineage>
        <taxon>Bacteria</taxon>
        <taxon>Pseudomonadati</taxon>
        <taxon>Pseudomonadota</taxon>
        <taxon>Gammaproteobacteria</taxon>
        <taxon>Candidatus Kentrum</taxon>
    </lineage>
</organism>
<reference evidence="2" key="1">
    <citation type="submission" date="2019-02" db="EMBL/GenBank/DDBJ databases">
        <authorList>
            <person name="Gruber-Vodicka R. H."/>
            <person name="Seah K. B. B."/>
        </authorList>
    </citation>
    <scope>NUCLEOTIDE SEQUENCE</scope>
    <source>
        <strain evidence="3">BECK_S127</strain>
        <strain evidence="2">BECK_S1320</strain>
        <strain evidence="1">BECK_S1321</strain>
    </source>
</reference>
<evidence type="ECO:0000313" key="2">
    <source>
        <dbReference type="EMBL" id="VFK45674.1"/>
    </source>
</evidence>
<gene>
    <name evidence="3" type="ORF">BECKSD772D_GA0070982_103424</name>
    <name evidence="2" type="ORF">BECKSD772E_GA0070983_105811</name>
    <name evidence="1" type="ORF">BECKSD772F_GA0070984_106311</name>
</gene>
<name>A0A450YVW6_9GAMM</name>
<sequence length="49" mass="5777">MQDHALLVRGEASVDAFFGTRLICKDFWRSICRFNRFFYFASLFFSTSA</sequence>
<dbReference type="EMBL" id="CAADHB010000034">
    <property type="protein sequence ID" value="VFK79066.1"/>
    <property type="molecule type" value="Genomic_DNA"/>
</dbReference>
<dbReference type="EMBL" id="CAADFR010000063">
    <property type="protein sequence ID" value="VFK40599.1"/>
    <property type="molecule type" value="Genomic_DNA"/>
</dbReference>